<feature type="compositionally biased region" description="Acidic residues" evidence="1">
    <location>
        <begin position="412"/>
        <end position="422"/>
    </location>
</feature>
<dbReference type="Pfam" id="PF01607">
    <property type="entry name" value="CBM_14"/>
    <property type="match status" value="1"/>
</dbReference>
<evidence type="ECO:0000259" key="2">
    <source>
        <dbReference type="PROSITE" id="PS50940"/>
    </source>
</evidence>
<dbReference type="EMBL" id="WVUK01000055">
    <property type="protein sequence ID" value="KAF7493575.1"/>
    <property type="molecule type" value="Genomic_DNA"/>
</dbReference>
<dbReference type="InterPro" id="IPR052740">
    <property type="entry name" value="CE4"/>
</dbReference>
<organism evidence="4">
    <name type="scientific">Sarcoptes scabiei</name>
    <name type="common">Itch mite</name>
    <name type="synonym">Acarus scabiei</name>
    <dbReference type="NCBI Taxonomy" id="52283"/>
    <lineage>
        <taxon>Eukaryota</taxon>
        <taxon>Metazoa</taxon>
        <taxon>Ecdysozoa</taxon>
        <taxon>Arthropoda</taxon>
        <taxon>Chelicerata</taxon>
        <taxon>Arachnida</taxon>
        <taxon>Acari</taxon>
        <taxon>Acariformes</taxon>
        <taxon>Sarcoptiformes</taxon>
        <taxon>Astigmata</taxon>
        <taxon>Psoroptidia</taxon>
        <taxon>Sarcoptoidea</taxon>
        <taxon>Sarcoptidae</taxon>
        <taxon>Sarcoptinae</taxon>
        <taxon>Sarcoptes</taxon>
    </lineage>
</organism>
<proteinExistence type="predicted"/>
<dbReference type="EnsemblMetazoa" id="SSS_1556s_mrna">
    <property type="protein sequence ID" value="KAF7493575.1"/>
    <property type="gene ID" value="SSS_1556"/>
</dbReference>
<feature type="compositionally biased region" description="Basic and acidic residues" evidence="1">
    <location>
        <begin position="452"/>
        <end position="474"/>
    </location>
</feature>
<dbReference type="Proteomes" id="UP000070412">
    <property type="component" value="Unassembled WGS sequence"/>
</dbReference>
<evidence type="ECO:0000313" key="6">
    <source>
        <dbReference type="Proteomes" id="UP000070412"/>
    </source>
</evidence>
<dbReference type="PROSITE" id="PS50940">
    <property type="entry name" value="CHIT_BIND_II"/>
    <property type="match status" value="1"/>
</dbReference>
<feature type="domain" description="NodB homology" evidence="3">
    <location>
        <begin position="1291"/>
        <end position="1377"/>
    </location>
</feature>
<feature type="region of interest" description="Disordered" evidence="1">
    <location>
        <begin position="407"/>
        <end position="491"/>
    </location>
</feature>
<dbReference type="Gene3D" id="2.170.140.10">
    <property type="entry name" value="Chitin binding domain"/>
    <property type="match status" value="1"/>
</dbReference>
<feature type="region of interest" description="Disordered" evidence="1">
    <location>
        <begin position="1189"/>
        <end position="1222"/>
    </location>
</feature>
<reference evidence="4" key="2">
    <citation type="submission" date="2020-01" db="EMBL/GenBank/DDBJ databases">
        <authorList>
            <person name="Korhonen P.K.K."/>
            <person name="Guangxu M.G."/>
            <person name="Wang T.W."/>
            <person name="Stroehlein A.J.S."/>
            <person name="Young N.D."/>
            <person name="Ang C.-S.A."/>
            <person name="Fernando D.W.F."/>
            <person name="Lu H.L."/>
            <person name="Taylor S.T."/>
            <person name="Ehtesham M.E.M."/>
            <person name="Najaraj S.H.N."/>
            <person name="Harsha G.H.G."/>
            <person name="Madugundu A.M."/>
            <person name="Renuse S.R."/>
            <person name="Holt D.H."/>
            <person name="Pandey A.P."/>
            <person name="Papenfuss A.P."/>
            <person name="Gasser R.B.G."/>
            <person name="Fischer K.F."/>
        </authorList>
    </citation>
    <scope>NUCLEOTIDE SEQUENCE</scope>
    <source>
        <strain evidence="4">SSS_KF_BRIS2020</strain>
    </source>
</reference>
<dbReference type="InterPro" id="IPR036508">
    <property type="entry name" value="Chitin-bd_dom_sf"/>
</dbReference>
<feature type="compositionally biased region" description="Polar residues" evidence="1">
    <location>
        <begin position="910"/>
        <end position="920"/>
    </location>
</feature>
<dbReference type="Gene3D" id="3.20.20.370">
    <property type="entry name" value="Glycoside hydrolase/deacetylase"/>
    <property type="match status" value="1"/>
</dbReference>
<gene>
    <name evidence="4" type="ORF">SSS_1556</name>
</gene>
<reference evidence="5" key="3">
    <citation type="submission" date="2022-06" db="UniProtKB">
        <authorList>
            <consortium name="EnsemblMetazoa"/>
        </authorList>
    </citation>
    <scope>IDENTIFICATION</scope>
</reference>
<evidence type="ECO:0000256" key="1">
    <source>
        <dbReference type="SAM" id="MobiDB-lite"/>
    </source>
</evidence>
<dbReference type="GO" id="GO:0005576">
    <property type="term" value="C:extracellular region"/>
    <property type="evidence" value="ECO:0007669"/>
    <property type="project" value="InterPro"/>
</dbReference>
<dbReference type="SUPFAM" id="SSF57625">
    <property type="entry name" value="Invertebrate chitin-binding proteins"/>
    <property type="match status" value="1"/>
</dbReference>
<feature type="region of interest" description="Disordered" evidence="1">
    <location>
        <begin position="954"/>
        <end position="1015"/>
    </location>
</feature>
<evidence type="ECO:0000313" key="5">
    <source>
        <dbReference type="EnsemblMetazoa" id="KAF7493575.1"/>
    </source>
</evidence>
<sequence>MRTFRTSIEQRDDLIVRNDFDRNYYLTIDENKNDSINRSKLLGNSASSVVVADRSPTSPTASTRSSFYFVCPEQFGYFADEEDCSRYYVCVFGDPLHETCTGGLYFSSELQTCDWPQNVQCSSGEESSMTFTEYEHQLDDDQDVNENRFNQSNRYVDDDVHHRNEIQYSITDYGQRDRNDDVDRDDYDYVKFSTKNVTNKMGEDEEISNNNRLQREGEIIETKLFIDRNNNQNRQRKNWEKNLNQNHLHQHQQQQQQQHHQQSDQIFLDENSLETGSSTTTIEPPITATSKASKTTPPETTMMMMNFDHNSNDLENPDFDESIASFVDTNGEIYVHDSPDGLYSLMEQVNSISDHRHQHHQQNRQQQLRQQYLDDHGDAVVADDGGGDVDARQSIFGKKSKNMHRNAIVATDNDDDDDDDAVINDIEKNQPKKKAIVKMDNHNGYANFHHNKISDDYDGDQQRQNRHQNHQDHKQQHRSRMNDDDGNDGELKMIVDGGECQNRCNQSTEFKNIRFDDDDDKGRNNNPIVGADSTDDIQKDLLLVFNYGNNKTIVGESGRDNDLNVQKLSSSQPQQNQQSLFFVTEKNSIQRPPKFSAIDDDDDNESSIREHLLPRLNIVKKQLKDFENVDPFGTSKLKLNNPNDKHQDDDDAMNHEHYPISDGSNDFNNETNEILGPDRIVRNDFHSNQSSPTTFLNNSTKEEEKVDAHNLVRNDPETIITFVADKNDDDYLHHQRDRWNLEQNLRPLSRLATLFDNRSRWSPKNVAPETLDRILLIEKDHNLITNSNPVASSTTISAASLSSPLNQDSLLRIFRGNHRQPKSSYGSLIGDNQSKLIDLIQPQQRKRLVLPLFNQNQQYRSRSNLWQSIASIPIYFYPSDLIVPMKNKFSSMGSSRIFDRTLLQRNHSIVKQSQPQSMHQSKLKDLIPNKSSEPAKSQIIFYSYRDPMNSKILDKSSKRSQQKQRPSSNVFGANPIDYPSHQTSGTNVYDFENDDVDAGDDDGGGSKKSPKTTTQVFTIRSEEFLKKSKSLTNNQSSNEYIMASQNHHNHQQSNKQQNPHLFSTIHEKRIKHQSLVTATKADSKKHNDGNNGKNNQFRTNLDGHELQRSFRFDANKFAASSSNNDENEKDHRSKSERPLIDTNLFSNYKTLNDMDRFRSRQYSLSQPASPSKSLSSLFLSSGSSSMKTGNDIVSLSSSSSTPSPSSSVSEQPTTPTSLNQEHFDPIKIKKSINFIWPTNSIAVENRTNHFQQQQQQQQQHQCDPKLNCKLPKCFCPGIKSPHGLKRKEIPQMILLTFDDAVNDLNFPLYQEIFDSNDRKPIRTNPNGCPIRATFFVSHEWTDYSKVQTLYARGHEIGSHSVTHSYGENFLQKIGIVR</sequence>
<feature type="compositionally biased region" description="Basic and acidic residues" evidence="1">
    <location>
        <begin position="511"/>
        <end position="523"/>
    </location>
</feature>
<dbReference type="PROSITE" id="PS51677">
    <property type="entry name" value="NODB"/>
    <property type="match status" value="1"/>
</dbReference>
<dbReference type="InterPro" id="IPR011330">
    <property type="entry name" value="Glyco_hydro/deAcase_b/a-brl"/>
</dbReference>
<feature type="region of interest" description="Disordered" evidence="1">
    <location>
        <begin position="1075"/>
        <end position="1099"/>
    </location>
</feature>
<feature type="compositionally biased region" description="Basic and acidic residues" evidence="1">
    <location>
        <begin position="1126"/>
        <end position="1139"/>
    </location>
</feature>
<dbReference type="GO" id="GO:0016810">
    <property type="term" value="F:hydrolase activity, acting on carbon-nitrogen (but not peptide) bonds"/>
    <property type="evidence" value="ECO:0007669"/>
    <property type="project" value="InterPro"/>
</dbReference>
<dbReference type="GO" id="GO:0008061">
    <property type="term" value="F:chitin binding"/>
    <property type="evidence" value="ECO:0007669"/>
    <property type="project" value="InterPro"/>
</dbReference>
<evidence type="ECO:0000313" key="4">
    <source>
        <dbReference type="EMBL" id="KAF7493575.1"/>
    </source>
</evidence>
<feature type="region of interest" description="Disordered" evidence="1">
    <location>
        <begin position="1117"/>
        <end position="1141"/>
    </location>
</feature>
<evidence type="ECO:0008006" key="7">
    <source>
        <dbReference type="Google" id="ProtNLM"/>
    </source>
</evidence>
<keyword evidence="6" id="KW-1185">Reference proteome</keyword>
<dbReference type="InterPro" id="IPR002509">
    <property type="entry name" value="NODB_dom"/>
</dbReference>
<dbReference type="InterPro" id="IPR002557">
    <property type="entry name" value="Chitin-bd_dom"/>
</dbReference>
<dbReference type="PANTHER" id="PTHR45985">
    <property type="match status" value="1"/>
</dbReference>
<dbReference type="SUPFAM" id="SSF88713">
    <property type="entry name" value="Glycoside hydrolase/deacetylase"/>
    <property type="match status" value="1"/>
</dbReference>
<accession>A0A834VFC4</accession>
<dbReference type="SMART" id="SM00494">
    <property type="entry name" value="ChtBD2"/>
    <property type="match status" value="1"/>
</dbReference>
<dbReference type="PANTHER" id="PTHR45985:SF8">
    <property type="entry name" value="CHITIN DEACETYLASE-LIKE 9, ISOFORM A"/>
    <property type="match status" value="1"/>
</dbReference>
<dbReference type="OrthoDB" id="6020543at2759"/>
<reference evidence="6" key="1">
    <citation type="journal article" date="2020" name="PLoS Negl. Trop. Dis.">
        <title>High-quality nuclear genome for Sarcoptes scabiei-A critical resource for a neglected parasite.</title>
        <authorList>
            <person name="Korhonen P.K."/>
            <person name="Gasser R.B."/>
            <person name="Ma G."/>
            <person name="Wang T."/>
            <person name="Stroehlein A.J."/>
            <person name="Young N.D."/>
            <person name="Ang C.S."/>
            <person name="Fernando D.D."/>
            <person name="Lu H.C."/>
            <person name="Taylor S."/>
            <person name="Reynolds S.L."/>
            <person name="Mofiz E."/>
            <person name="Najaraj S.H."/>
            <person name="Gowda H."/>
            <person name="Madugundu A."/>
            <person name="Renuse S."/>
            <person name="Holt D."/>
            <person name="Pandey A."/>
            <person name="Papenfuss A.T."/>
            <person name="Fischer K."/>
        </authorList>
    </citation>
    <scope>NUCLEOTIDE SEQUENCE [LARGE SCALE GENOMIC DNA]</scope>
</reference>
<feature type="domain" description="Chitin-binding type-2" evidence="2">
    <location>
        <begin position="68"/>
        <end position="123"/>
    </location>
</feature>
<dbReference type="GO" id="GO:0005975">
    <property type="term" value="P:carbohydrate metabolic process"/>
    <property type="evidence" value="ECO:0007669"/>
    <property type="project" value="InterPro"/>
</dbReference>
<feature type="compositionally biased region" description="Low complexity" evidence="1">
    <location>
        <begin position="1194"/>
        <end position="1217"/>
    </location>
</feature>
<feature type="region of interest" description="Disordered" evidence="1">
    <location>
        <begin position="511"/>
        <end position="533"/>
    </location>
</feature>
<feature type="region of interest" description="Disordered" evidence="1">
    <location>
        <begin position="274"/>
        <end position="298"/>
    </location>
</feature>
<dbReference type="Pfam" id="PF01522">
    <property type="entry name" value="Polysacc_deac_1"/>
    <property type="match status" value="1"/>
</dbReference>
<protein>
    <recommendedName>
        <fullName evidence="7">Chitin-binding type-2 domain-containing protein</fullName>
    </recommendedName>
</protein>
<feature type="region of interest" description="Disordered" evidence="1">
    <location>
        <begin position="910"/>
        <end position="929"/>
    </location>
</feature>
<evidence type="ECO:0000259" key="3">
    <source>
        <dbReference type="PROSITE" id="PS51677"/>
    </source>
</evidence>
<name>A0A834VFC4_SARSC</name>
<feature type="compositionally biased region" description="Acidic residues" evidence="1">
    <location>
        <begin position="991"/>
        <end position="1003"/>
    </location>
</feature>
<feature type="compositionally biased region" description="Polar residues" evidence="1">
    <location>
        <begin position="274"/>
        <end position="294"/>
    </location>
</feature>